<keyword evidence="3" id="KW-1185">Reference proteome</keyword>
<reference evidence="2 3" key="1">
    <citation type="journal article" date="2022" name="Nat. Plants">
        <title>Genomes of leafy and leafless Platanthera orchids illuminate the evolution of mycoheterotrophy.</title>
        <authorList>
            <person name="Li M.H."/>
            <person name="Liu K.W."/>
            <person name="Li Z."/>
            <person name="Lu H.C."/>
            <person name="Ye Q.L."/>
            <person name="Zhang D."/>
            <person name="Wang J.Y."/>
            <person name="Li Y.F."/>
            <person name="Zhong Z.M."/>
            <person name="Liu X."/>
            <person name="Yu X."/>
            <person name="Liu D.K."/>
            <person name="Tu X.D."/>
            <person name="Liu B."/>
            <person name="Hao Y."/>
            <person name="Liao X.Y."/>
            <person name="Jiang Y.T."/>
            <person name="Sun W.H."/>
            <person name="Chen J."/>
            <person name="Chen Y.Q."/>
            <person name="Ai Y."/>
            <person name="Zhai J.W."/>
            <person name="Wu S.S."/>
            <person name="Zhou Z."/>
            <person name="Hsiao Y.Y."/>
            <person name="Wu W.L."/>
            <person name="Chen Y.Y."/>
            <person name="Lin Y.F."/>
            <person name="Hsu J.L."/>
            <person name="Li C.Y."/>
            <person name="Wang Z.W."/>
            <person name="Zhao X."/>
            <person name="Zhong W.Y."/>
            <person name="Ma X.K."/>
            <person name="Ma L."/>
            <person name="Huang J."/>
            <person name="Chen G.Z."/>
            <person name="Huang M.Z."/>
            <person name="Huang L."/>
            <person name="Peng D.H."/>
            <person name="Luo Y.B."/>
            <person name="Zou S.Q."/>
            <person name="Chen S.P."/>
            <person name="Lan S."/>
            <person name="Tsai W.C."/>
            <person name="Van de Peer Y."/>
            <person name="Liu Z.J."/>
        </authorList>
    </citation>
    <scope>NUCLEOTIDE SEQUENCE [LARGE SCALE GENOMIC DNA]</scope>
    <source>
        <strain evidence="2">Lor287</strain>
    </source>
</reference>
<feature type="region of interest" description="Disordered" evidence="1">
    <location>
        <begin position="52"/>
        <end position="86"/>
    </location>
</feature>
<accession>A0AAP0GFM5</accession>
<comment type="caution">
    <text evidence="2">The sequence shown here is derived from an EMBL/GenBank/DDBJ whole genome shotgun (WGS) entry which is preliminary data.</text>
</comment>
<dbReference type="Proteomes" id="UP001418222">
    <property type="component" value="Unassembled WGS sequence"/>
</dbReference>
<gene>
    <name evidence="2" type="ORF">KSP39_PZI000647</name>
</gene>
<name>A0AAP0GFM5_9ASPA</name>
<proteinExistence type="predicted"/>
<evidence type="ECO:0000313" key="3">
    <source>
        <dbReference type="Proteomes" id="UP001418222"/>
    </source>
</evidence>
<organism evidence="2 3">
    <name type="scientific">Platanthera zijinensis</name>
    <dbReference type="NCBI Taxonomy" id="2320716"/>
    <lineage>
        <taxon>Eukaryota</taxon>
        <taxon>Viridiplantae</taxon>
        <taxon>Streptophyta</taxon>
        <taxon>Embryophyta</taxon>
        <taxon>Tracheophyta</taxon>
        <taxon>Spermatophyta</taxon>
        <taxon>Magnoliopsida</taxon>
        <taxon>Liliopsida</taxon>
        <taxon>Asparagales</taxon>
        <taxon>Orchidaceae</taxon>
        <taxon>Orchidoideae</taxon>
        <taxon>Orchideae</taxon>
        <taxon>Orchidinae</taxon>
        <taxon>Platanthera</taxon>
    </lineage>
</organism>
<sequence>MDGERSKKEEERERAPPSVIKKEALSLSASLGQGWQYVKAYFTRQAKRMTARSEKEASEADLQEAKTQVEATNEAERRKSQLNNQS</sequence>
<dbReference type="AlphaFoldDB" id="A0AAP0GFM5"/>
<dbReference type="EMBL" id="JBBWWQ010000001">
    <property type="protein sequence ID" value="KAK8957224.1"/>
    <property type="molecule type" value="Genomic_DNA"/>
</dbReference>
<protein>
    <submittedName>
        <fullName evidence="2">Uncharacterized protein</fullName>
    </submittedName>
</protein>
<evidence type="ECO:0000256" key="1">
    <source>
        <dbReference type="SAM" id="MobiDB-lite"/>
    </source>
</evidence>
<evidence type="ECO:0000313" key="2">
    <source>
        <dbReference type="EMBL" id="KAK8957224.1"/>
    </source>
</evidence>